<evidence type="ECO:0000256" key="5">
    <source>
        <dbReference type="ARBA" id="ARBA00022824"/>
    </source>
</evidence>
<evidence type="ECO:0000256" key="4">
    <source>
        <dbReference type="ARBA" id="ARBA00022692"/>
    </source>
</evidence>
<organism evidence="14 15">
    <name type="scientific">Rhizophlyctis rosea</name>
    <dbReference type="NCBI Taxonomy" id="64517"/>
    <lineage>
        <taxon>Eukaryota</taxon>
        <taxon>Fungi</taxon>
        <taxon>Fungi incertae sedis</taxon>
        <taxon>Chytridiomycota</taxon>
        <taxon>Chytridiomycota incertae sedis</taxon>
        <taxon>Chytridiomycetes</taxon>
        <taxon>Rhizophlyctidales</taxon>
        <taxon>Rhizophlyctidaceae</taxon>
        <taxon>Rhizophlyctis</taxon>
    </lineage>
</organism>
<feature type="region of interest" description="Disordered" evidence="12">
    <location>
        <begin position="1"/>
        <end position="87"/>
    </location>
</feature>
<dbReference type="InterPro" id="IPR014371">
    <property type="entry name" value="Oat_ACAT_DAG_ARE"/>
</dbReference>
<keyword evidence="7 10" id="KW-0472">Membrane</keyword>
<feature type="transmembrane region" description="Helical" evidence="13">
    <location>
        <begin position="447"/>
        <end position="466"/>
    </location>
</feature>
<dbReference type="PIRSF" id="PIRSF000439">
    <property type="entry name" value="Oat_ACAT_DAG_ARE"/>
    <property type="match status" value="1"/>
</dbReference>
<evidence type="ECO:0000256" key="9">
    <source>
        <dbReference type="ARBA" id="ARBA00023568"/>
    </source>
</evidence>
<name>A0AAD5WYL5_9FUNG</name>
<keyword evidence="4 13" id="KW-0812">Transmembrane</keyword>
<gene>
    <name evidence="14" type="ORF">HK097_002080</name>
</gene>
<comment type="subcellular location">
    <subcellularLocation>
        <location evidence="1 10">Endoplasmic reticulum membrane</location>
        <topology evidence="1 10">Multi-pass membrane protein</topology>
    </subcellularLocation>
</comment>
<evidence type="ECO:0000256" key="7">
    <source>
        <dbReference type="ARBA" id="ARBA00023136"/>
    </source>
</evidence>
<protein>
    <recommendedName>
        <fullName evidence="10">O-acyltransferase</fullName>
    </recommendedName>
</protein>
<feature type="transmembrane region" description="Helical" evidence="13">
    <location>
        <begin position="326"/>
        <end position="346"/>
    </location>
</feature>
<keyword evidence="5 10" id="KW-0256">Endoplasmic reticulum</keyword>
<evidence type="ECO:0000256" key="11">
    <source>
        <dbReference type="PIRSR" id="PIRSR000439-1"/>
    </source>
</evidence>
<evidence type="ECO:0000313" key="14">
    <source>
        <dbReference type="EMBL" id="KAJ3042246.1"/>
    </source>
</evidence>
<dbReference type="EMBL" id="JADGJD010001434">
    <property type="protein sequence ID" value="KAJ3042246.1"/>
    <property type="molecule type" value="Genomic_DNA"/>
</dbReference>
<dbReference type="InterPro" id="IPR004299">
    <property type="entry name" value="MBOAT_fam"/>
</dbReference>
<feature type="compositionally biased region" description="Pro residues" evidence="12">
    <location>
        <begin position="1"/>
        <end position="11"/>
    </location>
</feature>
<dbReference type="GO" id="GO:0034737">
    <property type="term" value="F:ergosterol O-acyltransferase activity"/>
    <property type="evidence" value="ECO:0007669"/>
    <property type="project" value="TreeGrafter"/>
</dbReference>
<dbReference type="GO" id="GO:0005789">
    <property type="term" value="C:endoplasmic reticulum membrane"/>
    <property type="evidence" value="ECO:0007669"/>
    <property type="project" value="UniProtKB-SubCell"/>
</dbReference>
<dbReference type="AlphaFoldDB" id="A0AAD5WYL5"/>
<dbReference type="PANTHER" id="PTHR10408:SF9">
    <property type="entry name" value="STEROL O-ACYLTRANSFERASE 2-RELATED"/>
    <property type="match status" value="1"/>
</dbReference>
<feature type="compositionally biased region" description="Basic residues" evidence="12">
    <location>
        <begin position="72"/>
        <end position="85"/>
    </location>
</feature>
<feature type="transmembrane region" description="Helical" evidence="13">
    <location>
        <begin position="503"/>
        <end position="520"/>
    </location>
</feature>
<dbReference type="Pfam" id="PF03062">
    <property type="entry name" value="MBOAT"/>
    <property type="match status" value="1"/>
</dbReference>
<keyword evidence="8 10" id="KW-0012">Acyltransferase</keyword>
<evidence type="ECO:0000256" key="13">
    <source>
        <dbReference type="SAM" id="Phobius"/>
    </source>
</evidence>
<evidence type="ECO:0000256" key="8">
    <source>
        <dbReference type="ARBA" id="ARBA00023315"/>
    </source>
</evidence>
<feature type="transmembrane region" description="Helical" evidence="13">
    <location>
        <begin position="107"/>
        <end position="127"/>
    </location>
</feature>
<evidence type="ECO:0000313" key="15">
    <source>
        <dbReference type="Proteomes" id="UP001212841"/>
    </source>
</evidence>
<proteinExistence type="inferred from homology"/>
<comment type="similarity">
    <text evidence="2 10">Belongs to the membrane-bound acyltransferase family. Sterol o-acyltransferase subfamily.</text>
</comment>
<evidence type="ECO:0000256" key="12">
    <source>
        <dbReference type="SAM" id="MobiDB-lite"/>
    </source>
</evidence>
<feature type="transmembrane region" description="Helical" evidence="13">
    <location>
        <begin position="148"/>
        <end position="175"/>
    </location>
</feature>
<keyword evidence="6 13" id="KW-1133">Transmembrane helix</keyword>
<accession>A0AAD5WYL5</accession>
<evidence type="ECO:0000256" key="2">
    <source>
        <dbReference type="ARBA" id="ARBA00009010"/>
    </source>
</evidence>
<dbReference type="Proteomes" id="UP001212841">
    <property type="component" value="Unassembled WGS sequence"/>
</dbReference>
<comment type="caution">
    <text evidence="14">The sequence shown here is derived from an EMBL/GenBank/DDBJ whole genome shotgun (WGS) entry which is preliminary data.</text>
</comment>
<feature type="active site" evidence="11">
    <location>
        <position position="459"/>
    </location>
</feature>
<evidence type="ECO:0000256" key="1">
    <source>
        <dbReference type="ARBA" id="ARBA00004477"/>
    </source>
</evidence>
<reference evidence="14" key="1">
    <citation type="submission" date="2020-05" db="EMBL/GenBank/DDBJ databases">
        <title>Phylogenomic resolution of chytrid fungi.</title>
        <authorList>
            <person name="Stajich J.E."/>
            <person name="Amses K."/>
            <person name="Simmons R."/>
            <person name="Seto K."/>
            <person name="Myers J."/>
            <person name="Bonds A."/>
            <person name="Quandt C.A."/>
            <person name="Barry K."/>
            <person name="Liu P."/>
            <person name="Grigoriev I."/>
            <person name="Longcore J.E."/>
            <person name="James T.Y."/>
        </authorList>
    </citation>
    <scope>NUCLEOTIDE SEQUENCE</scope>
    <source>
        <strain evidence="14">JEL0318</strain>
    </source>
</reference>
<evidence type="ECO:0000256" key="10">
    <source>
        <dbReference type="PIRNR" id="PIRNR000439"/>
    </source>
</evidence>
<comment type="function">
    <text evidence="9">Sterol O-acyltransferase that catalyzes the formation of stery esters.</text>
</comment>
<feature type="transmembrane region" description="Helical" evidence="13">
    <location>
        <begin position="472"/>
        <end position="491"/>
    </location>
</feature>
<feature type="compositionally biased region" description="Low complexity" evidence="12">
    <location>
        <begin position="48"/>
        <end position="61"/>
    </location>
</feature>
<keyword evidence="3 10" id="KW-0808">Transferase</keyword>
<dbReference type="PANTHER" id="PTHR10408">
    <property type="entry name" value="STEROL O-ACYLTRANSFERASE"/>
    <property type="match status" value="1"/>
</dbReference>
<feature type="transmembrane region" description="Helical" evidence="13">
    <location>
        <begin position="366"/>
        <end position="385"/>
    </location>
</feature>
<evidence type="ECO:0000256" key="6">
    <source>
        <dbReference type="ARBA" id="ARBA00022989"/>
    </source>
</evidence>
<evidence type="ECO:0000256" key="3">
    <source>
        <dbReference type="ARBA" id="ARBA00022679"/>
    </source>
</evidence>
<sequence>MDSPPALPTPQSPTGISKIKAPSSEALANGPSLDTVMTPDGRLITAITPSPASSRPTTPEPGQTPNTPPKNATRHTRRHARKSSFRSRTSPLDWETLTREDNPMRGFFMLFWMAMAAYMSSAFYQNWKIEGTPLRLRLMSSLSLDSGGLVLSDMALVGSMFVCVIIQKLLAWGWIPLSFSLPLHHIWQSTWFATAVVWVFYKDWPWVQSGFFVLHSMSMLMKQHSYMSSNNELHHKRRRLLKFQQKMDEIAGEMKKLDDADQSGLEVLELEWKYAHANAEELQIELRKGGTTFPNNITFLNFADYLLVPTLVYELEYPRTDRIRPLYILEKFLGTLGTFMILYVTIEHSINPVLEQIPVMGFFDSLTQLLVPFMICYMLFFYIIFECICNGFAELSRFADREFYEDWWNSATFDEYARKWNKPVHEFLLRHVYLEGVTTYKLSRQNATFLTFFLSSCLHELVMIVIGKKFRLYLFLMQMFQIPLIFVTRFLATKKRHRTAGNAFFWFGMFLGPPLLGVAYCREHFKV</sequence>
<dbReference type="GO" id="GO:0008204">
    <property type="term" value="P:ergosterol metabolic process"/>
    <property type="evidence" value="ECO:0007669"/>
    <property type="project" value="TreeGrafter"/>
</dbReference>
<keyword evidence="15" id="KW-1185">Reference proteome</keyword>